<evidence type="ECO:0000313" key="1">
    <source>
        <dbReference type="EMBL" id="TDW07079.1"/>
    </source>
</evidence>
<dbReference type="EMBL" id="SODA01000003">
    <property type="protein sequence ID" value="TDW07079.1"/>
    <property type="molecule type" value="Genomic_DNA"/>
</dbReference>
<accession>A0A4R7Z870</accession>
<dbReference type="Proteomes" id="UP000294697">
    <property type="component" value="Unassembled WGS sequence"/>
</dbReference>
<dbReference type="SUPFAM" id="SSF55729">
    <property type="entry name" value="Acyl-CoA N-acyltransferases (Nat)"/>
    <property type="match status" value="1"/>
</dbReference>
<proteinExistence type="predicted"/>
<dbReference type="RefSeq" id="WP_208320715.1">
    <property type="nucleotide sequence ID" value="NZ_QLME01000003.1"/>
</dbReference>
<dbReference type="InterPro" id="IPR016181">
    <property type="entry name" value="Acyl_CoA_acyltransferase"/>
</dbReference>
<dbReference type="AlphaFoldDB" id="A0A4R7Z870"/>
<comment type="caution">
    <text evidence="1">The sequence shown here is derived from an EMBL/GenBank/DDBJ whole genome shotgun (WGS) entry which is preliminary data.</text>
</comment>
<gene>
    <name evidence="1" type="ORF">C8C77_103216</name>
</gene>
<evidence type="ECO:0008006" key="3">
    <source>
        <dbReference type="Google" id="ProtNLM"/>
    </source>
</evidence>
<dbReference type="Gene3D" id="3.40.630.30">
    <property type="match status" value="1"/>
</dbReference>
<reference evidence="1 2" key="1">
    <citation type="submission" date="2019-03" db="EMBL/GenBank/DDBJ databases">
        <title>Subsurface microbial communities from deep shales in Ohio and West Virginia, USA.</title>
        <authorList>
            <person name="Wrighton K."/>
        </authorList>
    </citation>
    <scope>NUCLEOTIDE SEQUENCE [LARGE SCALE GENOMIC DNA]</scope>
    <source>
        <strain evidence="1 2">MSL9.2</strain>
    </source>
</reference>
<protein>
    <recommendedName>
        <fullName evidence="3">Acetyltransferase (GNAT) family protein</fullName>
    </recommendedName>
</protein>
<sequence>MTKSIRKYIKIRPETHKDYKDIVSLVLRSFKEGTPYSDGTDVVALIEEIRDSRYYIPELSFVAELENKTVGHFMFSHFSLSSTKEGGYQNGAKTEIVMLAPVASC</sequence>
<evidence type="ECO:0000313" key="2">
    <source>
        <dbReference type="Proteomes" id="UP000294697"/>
    </source>
</evidence>
<name>A0A4R7Z870_9FIRM</name>
<organism evidence="1 2">
    <name type="scientific">Halanaerobium saccharolyticum</name>
    <dbReference type="NCBI Taxonomy" id="43595"/>
    <lineage>
        <taxon>Bacteria</taxon>
        <taxon>Bacillati</taxon>
        <taxon>Bacillota</taxon>
        <taxon>Clostridia</taxon>
        <taxon>Halanaerobiales</taxon>
        <taxon>Halanaerobiaceae</taxon>
        <taxon>Halanaerobium</taxon>
    </lineage>
</organism>